<reference evidence="4" key="1">
    <citation type="journal article" date="2020" name="mSystems">
        <title>Genome- and Community-Level Interaction Insights into Carbon Utilization and Element Cycling Functions of Hydrothermarchaeota in Hydrothermal Sediment.</title>
        <authorList>
            <person name="Zhou Z."/>
            <person name="Liu Y."/>
            <person name="Xu W."/>
            <person name="Pan J."/>
            <person name="Luo Z.H."/>
            <person name="Li M."/>
        </authorList>
    </citation>
    <scope>NUCLEOTIDE SEQUENCE [LARGE SCALE GENOMIC DNA]</scope>
    <source>
        <strain evidence="4">HyVt-102</strain>
    </source>
</reference>
<evidence type="ECO:0000256" key="1">
    <source>
        <dbReference type="ARBA" id="ARBA00008520"/>
    </source>
</evidence>
<dbReference type="Proteomes" id="UP000885847">
    <property type="component" value="Unassembled WGS sequence"/>
</dbReference>
<protein>
    <submittedName>
        <fullName evidence="4">Extracellular solute-binding protein</fullName>
    </submittedName>
</protein>
<organism evidence="4">
    <name type="scientific">candidate division WOR-3 bacterium</name>
    <dbReference type="NCBI Taxonomy" id="2052148"/>
    <lineage>
        <taxon>Bacteria</taxon>
        <taxon>Bacteria division WOR-3</taxon>
    </lineage>
</organism>
<dbReference type="PANTHER" id="PTHR30061">
    <property type="entry name" value="MALTOSE-BINDING PERIPLASMIC PROTEIN"/>
    <property type="match status" value="1"/>
</dbReference>
<dbReference type="GO" id="GO:0042956">
    <property type="term" value="P:maltodextrin transmembrane transport"/>
    <property type="evidence" value="ECO:0007669"/>
    <property type="project" value="TreeGrafter"/>
</dbReference>
<comment type="similarity">
    <text evidence="1">Belongs to the bacterial solute-binding protein 1 family.</text>
</comment>
<proteinExistence type="inferred from homology"/>
<comment type="caution">
    <text evidence="4">The sequence shown here is derived from an EMBL/GenBank/DDBJ whole genome shotgun (WGS) entry which is preliminary data.</text>
</comment>
<dbReference type="SUPFAM" id="SSF53850">
    <property type="entry name" value="Periplasmic binding protein-like II"/>
    <property type="match status" value="1"/>
</dbReference>
<dbReference type="GO" id="GO:0055052">
    <property type="term" value="C:ATP-binding cassette (ABC) transporter complex, substrate-binding subunit-containing"/>
    <property type="evidence" value="ECO:0007669"/>
    <property type="project" value="TreeGrafter"/>
</dbReference>
<gene>
    <name evidence="4" type="ORF">ENF18_08680</name>
</gene>
<sequence>MRKFLLLLPLFVFIGCGGGKTGKNLTIWESYNDEEHAVFMEIVKAFEESTGIKVQVQRIPFFGMESKILTALATGSEPDIARVDLAMVAKLATRGAVKSIGNFDTSGLLPVALKSVEINGKLYGIPDQVNCLALFYNKKLFKENGIKPPDTWEEFVRAGKKLTDKNKNIYGFAMRNTLWWHLPFFYGFGARLMKDGRFTLDTPEAVEALRFIKKLYDEGIEAGAWKPGAVDPDMGFQNGKYAMVFNGPWKIKSLKGANIPFGIVPVPEGRYGRPTPIGGTDMVIFKRSKHPEEALKFLQFLVSEKIQTLWANKLGQLPVNVKSMENIDFERHPYIKIFAEAIKEAVPRPIIPDYQGVENIVNPEIESALYGKKTPEQALKDATRRVNEEIFGIK</sequence>
<keyword evidence="3" id="KW-0732">Signal</keyword>
<keyword evidence="2" id="KW-0813">Transport</keyword>
<dbReference type="EMBL" id="DQWE01000403">
    <property type="protein sequence ID" value="HDI83847.1"/>
    <property type="molecule type" value="Genomic_DNA"/>
</dbReference>
<dbReference type="InterPro" id="IPR006059">
    <property type="entry name" value="SBP"/>
</dbReference>
<name>A0A7C0VBK3_UNCW3</name>
<dbReference type="Gene3D" id="3.40.190.10">
    <property type="entry name" value="Periplasmic binding protein-like II"/>
    <property type="match status" value="1"/>
</dbReference>
<dbReference type="PROSITE" id="PS51257">
    <property type="entry name" value="PROKAR_LIPOPROTEIN"/>
    <property type="match status" value="1"/>
</dbReference>
<evidence type="ECO:0000256" key="3">
    <source>
        <dbReference type="ARBA" id="ARBA00022729"/>
    </source>
</evidence>
<dbReference type="PANTHER" id="PTHR30061:SF50">
    <property type="entry name" value="MALTOSE_MALTODEXTRIN-BINDING PERIPLASMIC PROTEIN"/>
    <property type="match status" value="1"/>
</dbReference>
<dbReference type="AlphaFoldDB" id="A0A7C0VBK3"/>
<dbReference type="GO" id="GO:0015768">
    <property type="term" value="P:maltose transport"/>
    <property type="evidence" value="ECO:0007669"/>
    <property type="project" value="TreeGrafter"/>
</dbReference>
<dbReference type="Pfam" id="PF13416">
    <property type="entry name" value="SBP_bac_8"/>
    <property type="match status" value="1"/>
</dbReference>
<evidence type="ECO:0000313" key="4">
    <source>
        <dbReference type="EMBL" id="HDI83847.1"/>
    </source>
</evidence>
<evidence type="ECO:0000256" key="2">
    <source>
        <dbReference type="ARBA" id="ARBA00022448"/>
    </source>
</evidence>
<accession>A0A7C0VBK3</accession>
<dbReference type="GO" id="GO:1901982">
    <property type="term" value="F:maltose binding"/>
    <property type="evidence" value="ECO:0007669"/>
    <property type="project" value="TreeGrafter"/>
</dbReference>